<dbReference type="SUPFAM" id="SSF55729">
    <property type="entry name" value="Acyl-CoA N-acyltransferases (Nat)"/>
    <property type="match status" value="1"/>
</dbReference>
<feature type="domain" description="N-acetyltransferase" evidence="1">
    <location>
        <begin position="1"/>
        <end position="139"/>
    </location>
</feature>
<dbReference type="InterPro" id="IPR000182">
    <property type="entry name" value="GNAT_dom"/>
</dbReference>
<dbReference type="PROSITE" id="PS51186">
    <property type="entry name" value="GNAT"/>
    <property type="match status" value="1"/>
</dbReference>
<evidence type="ECO:0000259" key="1">
    <source>
        <dbReference type="PROSITE" id="PS51186"/>
    </source>
</evidence>
<dbReference type="EMBL" id="JAFELM010000022">
    <property type="protein sequence ID" value="MBM6617440.1"/>
    <property type="molecule type" value="Genomic_DNA"/>
</dbReference>
<dbReference type="InterPro" id="IPR016181">
    <property type="entry name" value="Acyl_CoA_acyltransferase"/>
</dbReference>
<dbReference type="Proteomes" id="UP001518925">
    <property type="component" value="Unassembled WGS sequence"/>
</dbReference>
<accession>A0ABS2DG47</accession>
<evidence type="ECO:0000313" key="3">
    <source>
        <dbReference type="Proteomes" id="UP001518925"/>
    </source>
</evidence>
<dbReference type="RefSeq" id="WP_204202815.1">
    <property type="nucleotide sequence ID" value="NZ_JAFELM010000022.1"/>
</dbReference>
<evidence type="ECO:0000313" key="2">
    <source>
        <dbReference type="EMBL" id="MBM6617440.1"/>
    </source>
</evidence>
<dbReference type="Pfam" id="PF00583">
    <property type="entry name" value="Acetyltransf_1"/>
    <property type="match status" value="1"/>
</dbReference>
<proteinExistence type="predicted"/>
<organism evidence="2 3">
    <name type="scientific">Bacillus suaedaesalsae</name>
    <dbReference type="NCBI Taxonomy" id="2810349"/>
    <lineage>
        <taxon>Bacteria</taxon>
        <taxon>Bacillati</taxon>
        <taxon>Bacillota</taxon>
        <taxon>Bacilli</taxon>
        <taxon>Bacillales</taxon>
        <taxon>Bacillaceae</taxon>
        <taxon>Bacillus</taxon>
    </lineage>
</organism>
<sequence length="168" mass="19025">MKIIDIKGIDKQKVTDFFTSHWGSPQMVVSSGIYHCDELDGYAVTDEKSKIIGLITFIEDGSECEIISLDSRIENNGIGSSLIQTVEEYCKTRQINRIKLVTTNDNLHALSFYQKRGYELEALFPKAVEKARKLKSTIPLKADNGIPIRDELQLVKRLCDYSFNNCVS</sequence>
<name>A0ABS2DG47_9BACI</name>
<comment type="caution">
    <text evidence="2">The sequence shown here is derived from an EMBL/GenBank/DDBJ whole genome shotgun (WGS) entry which is preliminary data.</text>
</comment>
<reference evidence="2 3" key="1">
    <citation type="submission" date="2021-02" db="EMBL/GenBank/DDBJ databases">
        <title>Bacillus sp. RD4P76, an endophyte from a halophyte.</title>
        <authorList>
            <person name="Sun J.-Q."/>
        </authorList>
    </citation>
    <scope>NUCLEOTIDE SEQUENCE [LARGE SCALE GENOMIC DNA]</scope>
    <source>
        <strain evidence="2 3">RD4P76</strain>
    </source>
</reference>
<keyword evidence="3" id="KW-1185">Reference proteome</keyword>
<protein>
    <submittedName>
        <fullName evidence="2">GNAT family N-acetyltransferase</fullName>
    </submittedName>
</protein>
<dbReference type="CDD" id="cd04301">
    <property type="entry name" value="NAT_SF"/>
    <property type="match status" value="1"/>
</dbReference>
<dbReference type="Gene3D" id="3.40.630.30">
    <property type="match status" value="1"/>
</dbReference>
<gene>
    <name evidence="2" type="ORF">JR050_07090</name>
</gene>